<gene>
    <name evidence="2" type="ORF">BN863_22360</name>
</gene>
<dbReference type="InterPro" id="IPR006099">
    <property type="entry name" value="MeMalonylCoA_mutase_a/b_cat"/>
</dbReference>
<dbReference type="RefSeq" id="WP_038530572.1">
    <property type="nucleotide sequence ID" value="NZ_HG315671.1"/>
</dbReference>
<dbReference type="GO" id="GO:0031419">
    <property type="term" value="F:cobalamin binding"/>
    <property type="evidence" value="ECO:0007669"/>
    <property type="project" value="InterPro"/>
</dbReference>
<dbReference type="SUPFAM" id="SSF51703">
    <property type="entry name" value="Cobalamin (vitamin B12)-dependent enzymes"/>
    <property type="match status" value="1"/>
</dbReference>
<dbReference type="InterPro" id="IPR016176">
    <property type="entry name" value="Cbl-dep_enz_cat"/>
</dbReference>
<keyword evidence="3" id="KW-1185">Reference proteome</keyword>
<feature type="domain" description="Methylmalonyl-CoA mutase alpha/beta chain catalytic" evidence="1">
    <location>
        <begin position="48"/>
        <end position="102"/>
    </location>
</feature>
<dbReference type="OrthoDB" id="1434351at2"/>
<dbReference type="AlphaFoldDB" id="T2KNA6"/>
<dbReference type="STRING" id="1347342.BN863_22360"/>
<name>T2KNA6_FORAG</name>
<keyword evidence="2" id="KW-0413">Isomerase</keyword>
<evidence type="ECO:0000313" key="2">
    <source>
        <dbReference type="EMBL" id="CDF79948.1"/>
    </source>
</evidence>
<dbReference type="PATRIC" id="fig|1347342.6.peg.2244"/>
<dbReference type="Proteomes" id="UP000016160">
    <property type="component" value="Chromosome"/>
</dbReference>
<accession>T2KNA6</accession>
<dbReference type="PANTHER" id="PTHR48101">
    <property type="entry name" value="METHYLMALONYL-COA MUTASE, MITOCHONDRIAL-RELATED"/>
    <property type="match status" value="1"/>
</dbReference>
<dbReference type="Pfam" id="PF01642">
    <property type="entry name" value="MM_CoA_mutase"/>
    <property type="match status" value="2"/>
</dbReference>
<dbReference type="GO" id="GO:0019678">
    <property type="term" value="P:propionate metabolic process, methylmalonyl pathway"/>
    <property type="evidence" value="ECO:0007669"/>
    <property type="project" value="TreeGrafter"/>
</dbReference>
<proteinExistence type="predicted"/>
<dbReference type="GO" id="GO:0004494">
    <property type="term" value="F:methylmalonyl-CoA mutase activity"/>
    <property type="evidence" value="ECO:0007669"/>
    <property type="project" value="UniProtKB-EC"/>
</dbReference>
<dbReference type="EC" id="5.4.99.2" evidence="2"/>
<dbReference type="PANTHER" id="PTHR48101:SF4">
    <property type="entry name" value="METHYLMALONYL-COA MUTASE, MITOCHONDRIAL"/>
    <property type="match status" value="1"/>
</dbReference>
<dbReference type="GO" id="GO:0005737">
    <property type="term" value="C:cytoplasm"/>
    <property type="evidence" value="ECO:0007669"/>
    <property type="project" value="TreeGrafter"/>
</dbReference>
<dbReference type="eggNOG" id="COG1884">
    <property type="taxonomic scope" value="Bacteria"/>
</dbReference>
<dbReference type="Gene3D" id="3.20.20.240">
    <property type="entry name" value="Methylmalonyl-CoA mutase"/>
    <property type="match status" value="1"/>
</dbReference>
<feature type="domain" description="Methylmalonyl-CoA mutase alpha/beta chain catalytic" evidence="1">
    <location>
        <begin position="113"/>
        <end position="388"/>
    </location>
</feature>
<dbReference type="HOGENOM" id="CLU_579715_0_0_10"/>
<protein>
    <submittedName>
        <fullName evidence="2">Methylmalonyl-CoA mutase</fullName>
        <ecNumber evidence="2">5.4.99.2</ecNumber>
    </submittedName>
</protein>
<reference evidence="2 3" key="1">
    <citation type="journal article" date="2013" name="Appl. Environ. Microbiol.">
        <title>The genome of the alga-associated marine flavobacterium Formosa agariphila KMM 3901T reveals a broad potential for degradation of algal polysaccharides.</title>
        <authorList>
            <person name="Mann A.J."/>
            <person name="Hahnke R.L."/>
            <person name="Huang S."/>
            <person name="Werner J."/>
            <person name="Xing P."/>
            <person name="Barbeyron T."/>
            <person name="Huettel B."/>
            <person name="Stueber K."/>
            <person name="Reinhardt R."/>
            <person name="Harder J."/>
            <person name="Gloeckner F.O."/>
            <person name="Amann R.I."/>
            <person name="Teeling H."/>
        </authorList>
    </citation>
    <scope>NUCLEOTIDE SEQUENCE [LARGE SCALE GENOMIC DNA]</scope>
    <source>
        <strain evidence="3">DSM 15362 / KCTC 12365 / LMG 23005 / KMM 3901</strain>
    </source>
</reference>
<sequence>MSRKNLQHITLKTTEASARLSKDNLKASSDSYAIDSNNTLVETEGLHDLNFAAGIPPFLRGILSTMYITAPWTTSQSSNFNTVDDCNAYYKRLYKNGQRHFTFNVNSSAYSPQTLEDFKSFFKDIPLNEITISLPYTCDSIALLAFYTVVSESQGLPKKTLNGVVNIDTLQGLNIKNTNQNSEKETSELFSDTLWHLPNFIAYSISNESLHHLNLSPQEELALMLISGDKLLKSGLNSGLDIDTMASRLSFTLVSGLNLFTEISKLRAARILWAKLIKSYHPKHEQSQALHIQSNINTKQVKLNKRDNSVSKSVIQATAAVFGGTQSIQTQTTNTSTLDSERLNNNMQLFLQKETQISRTVDPWAGSYVVETRTSEIAKQVWDMFETFQNTKRLPEELLKTLSHVEINTLEKLHSTPTSSLTHINRDEDAVTRSLQKLRLDYRHNKENLLTLAIEAVKLQATLNEIVKSIN</sequence>
<evidence type="ECO:0000259" key="1">
    <source>
        <dbReference type="Pfam" id="PF01642"/>
    </source>
</evidence>
<dbReference type="EMBL" id="HG315671">
    <property type="protein sequence ID" value="CDF79948.1"/>
    <property type="molecule type" value="Genomic_DNA"/>
</dbReference>
<evidence type="ECO:0000313" key="3">
    <source>
        <dbReference type="Proteomes" id="UP000016160"/>
    </source>
</evidence>
<organism evidence="2 3">
    <name type="scientific">Formosa agariphila (strain DSM 15362 / KCTC 12365 / LMG 23005 / KMM 3901 / M-2Alg 35-1)</name>
    <dbReference type="NCBI Taxonomy" id="1347342"/>
    <lineage>
        <taxon>Bacteria</taxon>
        <taxon>Pseudomonadati</taxon>
        <taxon>Bacteroidota</taxon>
        <taxon>Flavobacteriia</taxon>
        <taxon>Flavobacteriales</taxon>
        <taxon>Flavobacteriaceae</taxon>
        <taxon>Formosa</taxon>
    </lineage>
</organism>